<evidence type="ECO:0000313" key="2">
    <source>
        <dbReference type="Proteomes" id="UP001529245"/>
    </source>
</evidence>
<name>A0ABT6Y1W1_ALISE</name>
<sequence length="276" mass="31665">MGQLEPNAEALMQRIQGGTFDTAWRAKFWTPLKEDETPTKEYLVKFLDREPAQTHSPVGVLTYVMDYPFFDTDDEITKALMRLEIVKPLHHDMTMVGVRSKIVYGPVLILDNTQPPPYADPEEAEEYEEMEWSDEEPVEWNIFNDRTLIQSLIRNGALVLMERADVFVLRGDAALRKAKEGHCGSCRYFTKDERGGLCTAYYQRTGEDAPIGRSCTDFYPRPKTEKPAADRYVLLGADDIYIPPYTANALFEVDGSETDWLKELRQEIFDKGLKTD</sequence>
<dbReference type="RefSeq" id="WP_283204733.1">
    <property type="nucleotide sequence ID" value="NZ_JASGCB010000050.1"/>
</dbReference>
<organism evidence="1 2">
    <name type="scientific">Alicyclobacillus sendaiensis PA2</name>
    <dbReference type="NCBI Taxonomy" id="3029425"/>
    <lineage>
        <taxon>Bacteria</taxon>
        <taxon>Bacillati</taxon>
        <taxon>Bacillota</taxon>
        <taxon>Bacilli</taxon>
        <taxon>Bacillales</taxon>
        <taxon>Alicyclobacillaceae</taxon>
        <taxon>Alicyclobacillus</taxon>
    </lineage>
</organism>
<keyword evidence="2" id="KW-1185">Reference proteome</keyword>
<protein>
    <submittedName>
        <fullName evidence="1">Uncharacterized protein</fullName>
    </submittedName>
</protein>
<comment type="caution">
    <text evidence="1">The sequence shown here is derived from an EMBL/GenBank/DDBJ whole genome shotgun (WGS) entry which is preliminary data.</text>
</comment>
<reference evidence="1 2" key="1">
    <citation type="submission" date="2023-04" db="EMBL/GenBank/DDBJ databases">
        <title>A. sendaiensis sub sp. chiapanensis a novel subspecie with specific adaptation in bacterial cell wall isolated from an active volcano.</title>
        <authorList>
            <person name="Alvarez Gutierrez P.E."/>
            <person name="Ortiz Cortes L.Y."/>
        </authorList>
    </citation>
    <scope>NUCLEOTIDE SEQUENCE [LARGE SCALE GENOMIC DNA]</scope>
    <source>
        <strain evidence="1 2">PA2</strain>
    </source>
</reference>
<proteinExistence type="predicted"/>
<evidence type="ECO:0000313" key="1">
    <source>
        <dbReference type="EMBL" id="MDI9261340.1"/>
    </source>
</evidence>
<dbReference type="EMBL" id="JASGCB010000050">
    <property type="protein sequence ID" value="MDI9261340.1"/>
    <property type="molecule type" value="Genomic_DNA"/>
</dbReference>
<dbReference type="Proteomes" id="UP001529245">
    <property type="component" value="Unassembled WGS sequence"/>
</dbReference>
<accession>A0ABT6Y1W1</accession>
<gene>
    <name evidence="1" type="ORF">QID03_14355</name>
</gene>